<keyword evidence="2" id="KW-0488">Methylation</keyword>
<evidence type="ECO:0000256" key="3">
    <source>
        <dbReference type="ARBA" id="ARBA00022692"/>
    </source>
</evidence>
<dbReference type="PANTHER" id="PTHR30093">
    <property type="entry name" value="GENERAL SECRETION PATHWAY PROTEIN G"/>
    <property type="match status" value="1"/>
</dbReference>
<proteinExistence type="predicted"/>
<dbReference type="Gene3D" id="3.30.700.10">
    <property type="entry name" value="Glycoprotein, Type 4 Pilin"/>
    <property type="match status" value="1"/>
</dbReference>
<evidence type="ECO:0000313" key="8">
    <source>
        <dbReference type="EMBL" id="AXA37496.1"/>
    </source>
</evidence>
<dbReference type="PRINTS" id="PR00813">
    <property type="entry name" value="BCTERIALGSPG"/>
</dbReference>
<dbReference type="NCBIfam" id="TIGR02532">
    <property type="entry name" value="IV_pilin_GFxxxE"/>
    <property type="match status" value="1"/>
</dbReference>
<dbReference type="KEGG" id="schv:BRCON_2754"/>
<dbReference type="InterPro" id="IPR000983">
    <property type="entry name" value="Bac_GSPG_pilin"/>
</dbReference>
<evidence type="ECO:0000313" key="9">
    <source>
        <dbReference type="Proteomes" id="UP000262583"/>
    </source>
</evidence>
<evidence type="ECO:0000256" key="2">
    <source>
        <dbReference type="ARBA" id="ARBA00022481"/>
    </source>
</evidence>
<dbReference type="Pfam" id="PF07963">
    <property type="entry name" value="N_methyl"/>
    <property type="match status" value="1"/>
</dbReference>
<organism evidence="8 9">
    <name type="scientific">Sumerlaea chitinivorans</name>
    <dbReference type="NCBI Taxonomy" id="2250252"/>
    <lineage>
        <taxon>Bacteria</taxon>
        <taxon>Candidatus Sumerlaeota</taxon>
        <taxon>Candidatus Sumerlaeia</taxon>
        <taxon>Candidatus Sumerlaeales</taxon>
        <taxon>Candidatus Sumerlaeaceae</taxon>
        <taxon>Candidatus Sumerlaea</taxon>
    </lineage>
</organism>
<keyword evidence="5 6" id="KW-0472">Membrane</keyword>
<dbReference type="GO" id="GO:0015627">
    <property type="term" value="C:type II protein secretion system complex"/>
    <property type="evidence" value="ECO:0007669"/>
    <property type="project" value="InterPro"/>
</dbReference>
<keyword evidence="3 6" id="KW-0812">Transmembrane</keyword>
<feature type="domain" description="Type II secretion system protein GspG C-terminal" evidence="7">
    <location>
        <begin position="28"/>
        <end position="110"/>
    </location>
</feature>
<protein>
    <submittedName>
        <fullName evidence="8">Type IV pilin PilA</fullName>
    </submittedName>
</protein>
<feature type="transmembrane region" description="Helical" evidence="6">
    <location>
        <begin position="7"/>
        <end position="29"/>
    </location>
</feature>
<dbReference type="InterPro" id="IPR045584">
    <property type="entry name" value="Pilin-like"/>
</dbReference>
<evidence type="ECO:0000256" key="1">
    <source>
        <dbReference type="ARBA" id="ARBA00004167"/>
    </source>
</evidence>
<accession>A0A2Z4Y8Y9</accession>
<evidence type="ECO:0000256" key="5">
    <source>
        <dbReference type="ARBA" id="ARBA00023136"/>
    </source>
</evidence>
<keyword evidence="4 6" id="KW-1133">Transmembrane helix</keyword>
<dbReference type="InterPro" id="IPR012902">
    <property type="entry name" value="N_methyl_site"/>
</dbReference>
<evidence type="ECO:0000256" key="6">
    <source>
        <dbReference type="SAM" id="Phobius"/>
    </source>
</evidence>
<evidence type="ECO:0000259" key="7">
    <source>
        <dbReference type="Pfam" id="PF08334"/>
    </source>
</evidence>
<comment type="subcellular location">
    <subcellularLocation>
        <location evidence="1">Membrane</location>
        <topology evidence="1">Single-pass membrane protein</topology>
    </subcellularLocation>
</comment>
<dbReference type="Proteomes" id="UP000262583">
    <property type="component" value="Chromosome"/>
</dbReference>
<dbReference type="EMBL" id="CP030759">
    <property type="protein sequence ID" value="AXA37496.1"/>
    <property type="molecule type" value="Genomic_DNA"/>
</dbReference>
<name>A0A2Z4Y8Y9_SUMC1</name>
<dbReference type="PROSITE" id="PS00409">
    <property type="entry name" value="PROKAR_NTER_METHYL"/>
    <property type="match status" value="1"/>
</dbReference>
<sequence length="244" mass="25903">MKKGFTLIELLIVVAIIAILAAIAVPNFLEAQTRSKVSRVKADMRSMATALESYYVDNNAYPPCNNRGTALGDPSDSFTTDKYLERLSTPVAYVSSVSFKDPFNYKGRYSAATAAAINALTAPTALTGSDVAAKLNLLIYQSWNSDQRPVVPADSFTNPALDMRARAWLLHSTGPDGCYYNLGGVLANDGVDKVGDCVSLLYDPTNGTVSRGSIFRAGGASYGKVSGSGYAAGSGLVKAIDFQR</sequence>
<dbReference type="Pfam" id="PF08334">
    <property type="entry name" value="T2SSG"/>
    <property type="match status" value="1"/>
</dbReference>
<gene>
    <name evidence="8" type="ORF">BRCON_2754</name>
</gene>
<dbReference type="AlphaFoldDB" id="A0A2Z4Y8Y9"/>
<dbReference type="GO" id="GO:0016020">
    <property type="term" value="C:membrane"/>
    <property type="evidence" value="ECO:0007669"/>
    <property type="project" value="UniProtKB-SubCell"/>
</dbReference>
<dbReference type="InterPro" id="IPR013545">
    <property type="entry name" value="T2SS_protein-GspG_C"/>
</dbReference>
<dbReference type="GO" id="GO:0015628">
    <property type="term" value="P:protein secretion by the type II secretion system"/>
    <property type="evidence" value="ECO:0007669"/>
    <property type="project" value="InterPro"/>
</dbReference>
<evidence type="ECO:0000256" key="4">
    <source>
        <dbReference type="ARBA" id="ARBA00022989"/>
    </source>
</evidence>
<reference evidence="8 9" key="1">
    <citation type="submission" date="2018-05" db="EMBL/GenBank/DDBJ databases">
        <title>A metagenomic window into the 2 km-deep terrestrial subsurface aquifer revealed taxonomically and functionally diverse microbial community comprising novel uncultured bacterial lineages.</title>
        <authorList>
            <person name="Kadnikov V.V."/>
            <person name="Mardanov A.V."/>
            <person name="Beletsky A.V."/>
            <person name="Banks D."/>
            <person name="Pimenov N.V."/>
            <person name="Frank Y.A."/>
            <person name="Karnachuk O.V."/>
            <person name="Ravin N.V."/>
        </authorList>
    </citation>
    <scope>NUCLEOTIDE SEQUENCE [LARGE SCALE GENOMIC DNA]</scope>
    <source>
        <strain evidence="8">BY</strain>
    </source>
</reference>
<dbReference type="PANTHER" id="PTHR30093:SF44">
    <property type="entry name" value="TYPE II SECRETION SYSTEM CORE PROTEIN G"/>
    <property type="match status" value="1"/>
</dbReference>
<dbReference type="SUPFAM" id="SSF54523">
    <property type="entry name" value="Pili subunits"/>
    <property type="match status" value="1"/>
</dbReference>